<organism evidence="2 3">
    <name type="scientific">Fusobacterium periodonticum ATCC 33693</name>
    <dbReference type="NCBI Taxonomy" id="546275"/>
    <lineage>
        <taxon>Bacteria</taxon>
        <taxon>Fusobacteriati</taxon>
        <taxon>Fusobacteriota</taxon>
        <taxon>Fusobacteriia</taxon>
        <taxon>Fusobacteriales</taxon>
        <taxon>Fusobacteriaceae</taxon>
        <taxon>Fusobacterium</taxon>
    </lineage>
</organism>
<dbReference type="eggNOG" id="COG3206">
    <property type="taxonomic scope" value="Bacteria"/>
</dbReference>
<accession>D4CRM2</accession>
<protein>
    <submittedName>
        <fullName evidence="2">Plasmid recombination enzyme</fullName>
    </submittedName>
</protein>
<dbReference type="EMBL" id="ACJY01000009">
    <property type="protein sequence ID" value="EFE88011.1"/>
    <property type="molecule type" value="Genomic_DNA"/>
</dbReference>
<comment type="caution">
    <text evidence="2">The sequence shown here is derived from an EMBL/GenBank/DDBJ whole genome shotgun (WGS) entry which is preliminary data.</text>
</comment>
<gene>
    <name evidence="2" type="ORF">FUSPEROL_00030</name>
</gene>
<dbReference type="STRING" id="546275.FUSPEROL_00030"/>
<dbReference type="Pfam" id="PF01076">
    <property type="entry name" value="Mob_Pre"/>
    <property type="match status" value="1"/>
</dbReference>
<dbReference type="CDD" id="cd17242">
    <property type="entry name" value="MobM_relaxase"/>
    <property type="match status" value="1"/>
</dbReference>
<proteinExistence type="predicted"/>
<evidence type="ECO:0000313" key="2">
    <source>
        <dbReference type="EMBL" id="EFE88011.1"/>
    </source>
</evidence>
<keyword evidence="1" id="KW-0175">Coiled coil</keyword>
<sequence length="685" mass="81012">MLKQILLLRQGVPLQPLKNFKLKHCSKCFKIKILKTKKVGVKMADEISVSIHAGSGKNAIDSMDKIKRCDLHNNRKYKNNKNEQIDLSLSKYNITLKGTKNITEDIRKFYKEEFGEAVYKYNQKQKDERRKIVDYLEKINKERNNIAVEFIFQIGDKQDWEEVSIEDKAKTKDIFEKAIGILEKRGIKTVNASLHLDETSPHLHLIAVPVVENQKRGLEKQVSQRQVLTLKTLYEVRKEVEEIFIQEYNKIYGTSKELKKGCEIEEHLSVEDYKDTKKILEVAKKVGDRKEFKRELDINLSELDEDLKKLKEEIETKKEEQSKLTRLEKELDIVIKEQKRVKEEKEKEIADLQENVKSKEELEKDLKERKKDLLEIKNEVEFKNEELESAKNSLIAIQNNIEKQYLLENQLKDKINEYNKINDELKTKTIEVKEIEEKVKANDEIMSIYKTKINSFDDDLEKIKKEAEEKEKKKEQEETLLQTRKKELEEIQNNRTNIENLIRQAEEKKKANTEKRKELQELEEQENKLETAIKDKKNSIKENTDILKELETEEKILEEKKKIVDEKKATRIVGDKIKELQKVLKRIDKIKAGDIFYCFSNLETFSNFEKENYNIFKDEIRRYFNSAKNEIEFAIKNDDKILETINSFCPDDVFEKMKALNEIAVEDYGFEDEEIEIDKGKGYGD</sequence>
<feature type="coiled-coil region" evidence="1">
    <location>
        <begin position="293"/>
        <end position="570"/>
    </location>
</feature>
<reference evidence="2 3" key="1">
    <citation type="submission" date="2010-02" db="EMBL/GenBank/DDBJ databases">
        <authorList>
            <person name="Weinstock G."/>
            <person name="Sodergren E."/>
            <person name="Clifton S."/>
            <person name="Fulton L."/>
            <person name="Fulton B."/>
            <person name="Courtney L."/>
            <person name="Fronick C."/>
            <person name="Harrison M."/>
            <person name="Strong C."/>
            <person name="Farmer C."/>
            <person name="Delahaunty K."/>
            <person name="Markovic C."/>
            <person name="Hall O."/>
            <person name="Minx P."/>
            <person name="Tomlinson C."/>
            <person name="Mitreva M."/>
            <person name="Nelson J."/>
            <person name="Hou S."/>
            <person name="Wollam A."/>
            <person name="Pepin K.H."/>
            <person name="Johnson M."/>
            <person name="Bhonagiri V."/>
            <person name="Zhang X."/>
            <person name="Suruliraj S."/>
            <person name="Warren W."/>
            <person name="Chinwalla A."/>
            <person name="Mardis E.R."/>
            <person name="Wilson R.K."/>
        </authorList>
    </citation>
    <scope>NUCLEOTIDE SEQUENCE [LARGE SCALE GENOMIC DNA]</scope>
    <source>
        <strain evidence="2 3">ATCC 33693</strain>
    </source>
</reference>
<dbReference type="Proteomes" id="UP000003748">
    <property type="component" value="Unassembled WGS sequence"/>
</dbReference>
<dbReference type="GO" id="GO:0003677">
    <property type="term" value="F:DNA binding"/>
    <property type="evidence" value="ECO:0007669"/>
    <property type="project" value="InterPro"/>
</dbReference>
<dbReference type="AlphaFoldDB" id="D4CRM2"/>
<dbReference type="Gene3D" id="3.30.930.30">
    <property type="match status" value="1"/>
</dbReference>
<name>D4CRM2_9FUSO</name>
<dbReference type="InterPro" id="IPR001668">
    <property type="entry name" value="Mob_Pre"/>
</dbReference>
<evidence type="ECO:0000313" key="3">
    <source>
        <dbReference type="Proteomes" id="UP000003748"/>
    </source>
</evidence>
<dbReference type="GO" id="GO:0006310">
    <property type="term" value="P:DNA recombination"/>
    <property type="evidence" value="ECO:0007669"/>
    <property type="project" value="InterPro"/>
</dbReference>
<dbReference type="HOGENOM" id="CLU_401571_0_0_0"/>
<evidence type="ECO:0000256" key="1">
    <source>
        <dbReference type="SAM" id="Coils"/>
    </source>
</evidence>